<dbReference type="Gene3D" id="1.10.287.130">
    <property type="match status" value="1"/>
</dbReference>
<evidence type="ECO:0000256" key="9">
    <source>
        <dbReference type="ARBA" id="ARBA00022840"/>
    </source>
</evidence>
<dbReference type="GO" id="GO:0000155">
    <property type="term" value="F:phosphorelay sensor kinase activity"/>
    <property type="evidence" value="ECO:0007669"/>
    <property type="project" value="InterPro"/>
</dbReference>
<evidence type="ECO:0000256" key="8">
    <source>
        <dbReference type="ARBA" id="ARBA00022777"/>
    </source>
</evidence>
<dbReference type="RefSeq" id="WP_185671811.1">
    <property type="nucleotide sequence ID" value="NZ_JACJVP010000042.1"/>
</dbReference>
<dbReference type="Proteomes" id="UP000547209">
    <property type="component" value="Unassembled WGS sequence"/>
</dbReference>
<dbReference type="PRINTS" id="PR00344">
    <property type="entry name" value="BCTRLSENSOR"/>
</dbReference>
<dbReference type="PANTHER" id="PTHR45453">
    <property type="entry name" value="PHOSPHATE REGULON SENSOR PROTEIN PHOR"/>
    <property type="match status" value="1"/>
</dbReference>
<reference evidence="15 16" key="1">
    <citation type="submission" date="2020-08" db="EMBL/GenBank/DDBJ databases">
        <title>Cohnella phylogeny.</title>
        <authorList>
            <person name="Dunlap C."/>
        </authorList>
    </citation>
    <scope>NUCLEOTIDE SEQUENCE [LARGE SCALE GENOMIC DNA]</scope>
    <source>
        <strain evidence="15 16">DSM 28246</strain>
    </source>
</reference>
<dbReference type="Pfam" id="PF02518">
    <property type="entry name" value="HATPase_c"/>
    <property type="match status" value="1"/>
</dbReference>
<gene>
    <name evidence="15" type="ORF">H7C19_25090</name>
</gene>
<keyword evidence="7" id="KW-0547">Nucleotide-binding</keyword>
<evidence type="ECO:0000259" key="13">
    <source>
        <dbReference type="PROSITE" id="PS50109"/>
    </source>
</evidence>
<dbReference type="GO" id="GO:0016036">
    <property type="term" value="P:cellular response to phosphate starvation"/>
    <property type="evidence" value="ECO:0007669"/>
    <property type="project" value="TreeGrafter"/>
</dbReference>
<dbReference type="SUPFAM" id="SSF47384">
    <property type="entry name" value="Homodimeric domain of signal transducing histidine kinase"/>
    <property type="match status" value="1"/>
</dbReference>
<proteinExistence type="predicted"/>
<evidence type="ECO:0000256" key="5">
    <source>
        <dbReference type="ARBA" id="ARBA00022553"/>
    </source>
</evidence>
<dbReference type="InterPro" id="IPR036890">
    <property type="entry name" value="HATPase_C_sf"/>
</dbReference>
<feature type="domain" description="Histidine kinase" evidence="13">
    <location>
        <begin position="222"/>
        <end position="439"/>
    </location>
</feature>
<sequence>MNVRAKLFGILLALVLIVSGVYFGTTQGYLESRFGHFSATEAAAIFHNFYVEHGGSWEGVEQADVPEDESRAENGGIALLSPEGKVLFHKGEVDAETVTLHGFHKTITENGKNIGMAYTYRWATDETLQLKDYIQSSMFTEGLRVGALTLTASLLLGLWLTWLLTLPLKRLIPSIQRIAKGNFRIDIPVTSADEYGQVTKAINQMARQLDRAEETRKQLTADVTHELRTPLAIIQSQLENIQSGGRDVSPETLLPIQDEVIRLTKLIEDLHQLTLADSGRLPLDRQPTDIAPLMDRIIGKFKLDADERGIRIVRKYAEVSLVVDIDPNRMTQAFYNLLSNALRYTPSAGQVVCEIDRNEHRGASYAAVTISDTGIGIPEDKLPYLFERFYRVEEARSRHSGGMGLGLSIAKGFVEAHQGTITVRSKIGEGTSFTVLLPI</sequence>
<dbReference type="SMART" id="SM00387">
    <property type="entry name" value="HATPase_c"/>
    <property type="match status" value="1"/>
</dbReference>
<keyword evidence="11" id="KW-0472">Membrane</keyword>
<evidence type="ECO:0000313" key="16">
    <source>
        <dbReference type="Proteomes" id="UP000547209"/>
    </source>
</evidence>
<dbReference type="SMART" id="SM00388">
    <property type="entry name" value="HisKA"/>
    <property type="match status" value="1"/>
</dbReference>
<evidence type="ECO:0000256" key="7">
    <source>
        <dbReference type="ARBA" id="ARBA00022741"/>
    </source>
</evidence>
<organism evidence="15 16">
    <name type="scientific">Cohnella nanjingensis</name>
    <dbReference type="NCBI Taxonomy" id="1387779"/>
    <lineage>
        <taxon>Bacteria</taxon>
        <taxon>Bacillati</taxon>
        <taxon>Bacillota</taxon>
        <taxon>Bacilli</taxon>
        <taxon>Bacillales</taxon>
        <taxon>Paenibacillaceae</taxon>
        <taxon>Cohnella</taxon>
    </lineage>
</organism>
<dbReference type="InterPro" id="IPR004358">
    <property type="entry name" value="Sig_transdc_His_kin-like_C"/>
</dbReference>
<dbReference type="InterPro" id="IPR050351">
    <property type="entry name" value="BphY/WalK/GraS-like"/>
</dbReference>
<evidence type="ECO:0000256" key="6">
    <source>
        <dbReference type="ARBA" id="ARBA00022679"/>
    </source>
</evidence>
<dbReference type="GO" id="GO:0005524">
    <property type="term" value="F:ATP binding"/>
    <property type="evidence" value="ECO:0007669"/>
    <property type="project" value="UniProtKB-KW"/>
</dbReference>
<feature type="domain" description="HAMP" evidence="14">
    <location>
        <begin position="162"/>
        <end position="214"/>
    </location>
</feature>
<comment type="catalytic activity">
    <reaction evidence="1">
        <text>ATP + protein L-histidine = ADP + protein N-phospho-L-histidine.</text>
        <dbReference type="EC" id="2.7.13.3"/>
    </reaction>
</comment>
<dbReference type="CDD" id="cd06225">
    <property type="entry name" value="HAMP"/>
    <property type="match status" value="1"/>
</dbReference>
<dbReference type="FunFam" id="3.30.565.10:FF:000006">
    <property type="entry name" value="Sensor histidine kinase WalK"/>
    <property type="match status" value="1"/>
</dbReference>
<protein>
    <recommendedName>
        <fullName evidence="3">histidine kinase</fullName>
        <ecNumber evidence="3">2.7.13.3</ecNumber>
    </recommendedName>
</protein>
<dbReference type="GO" id="GO:0005886">
    <property type="term" value="C:plasma membrane"/>
    <property type="evidence" value="ECO:0007669"/>
    <property type="project" value="UniProtKB-SubCell"/>
</dbReference>
<evidence type="ECO:0000256" key="4">
    <source>
        <dbReference type="ARBA" id="ARBA00022475"/>
    </source>
</evidence>
<evidence type="ECO:0000256" key="10">
    <source>
        <dbReference type="ARBA" id="ARBA00023012"/>
    </source>
</evidence>
<dbReference type="SMART" id="SM00304">
    <property type="entry name" value="HAMP"/>
    <property type="match status" value="1"/>
</dbReference>
<dbReference type="Gene3D" id="6.10.340.10">
    <property type="match status" value="1"/>
</dbReference>
<dbReference type="PROSITE" id="PS50885">
    <property type="entry name" value="HAMP"/>
    <property type="match status" value="1"/>
</dbReference>
<dbReference type="Gene3D" id="3.30.565.10">
    <property type="entry name" value="Histidine kinase-like ATPase, C-terminal domain"/>
    <property type="match status" value="1"/>
</dbReference>
<dbReference type="SUPFAM" id="SSF55874">
    <property type="entry name" value="ATPase domain of HSP90 chaperone/DNA topoisomerase II/histidine kinase"/>
    <property type="match status" value="1"/>
</dbReference>
<keyword evidence="8" id="KW-0418">Kinase</keyword>
<comment type="subcellular location">
    <subcellularLocation>
        <location evidence="2">Cell membrane</location>
        <topology evidence="2">Multi-pass membrane protein</topology>
    </subcellularLocation>
</comment>
<keyword evidence="4" id="KW-1003">Cell membrane</keyword>
<accession>A0A7X0RUK4</accession>
<evidence type="ECO:0000259" key="14">
    <source>
        <dbReference type="PROSITE" id="PS50885"/>
    </source>
</evidence>
<dbReference type="AlphaFoldDB" id="A0A7X0RUK4"/>
<dbReference type="PANTHER" id="PTHR45453:SF1">
    <property type="entry name" value="PHOSPHATE REGULON SENSOR PROTEIN PHOR"/>
    <property type="match status" value="1"/>
</dbReference>
<evidence type="ECO:0000256" key="2">
    <source>
        <dbReference type="ARBA" id="ARBA00004651"/>
    </source>
</evidence>
<keyword evidence="9" id="KW-0067">ATP-binding</keyword>
<keyword evidence="16" id="KW-1185">Reference proteome</keyword>
<dbReference type="InterPro" id="IPR036097">
    <property type="entry name" value="HisK_dim/P_sf"/>
</dbReference>
<evidence type="ECO:0000256" key="3">
    <source>
        <dbReference type="ARBA" id="ARBA00012438"/>
    </source>
</evidence>
<dbReference type="EC" id="2.7.13.3" evidence="3"/>
<dbReference type="InterPro" id="IPR005467">
    <property type="entry name" value="His_kinase_dom"/>
</dbReference>
<dbReference type="Pfam" id="PF00512">
    <property type="entry name" value="HisKA"/>
    <property type="match status" value="1"/>
</dbReference>
<dbReference type="CDD" id="cd00075">
    <property type="entry name" value="HATPase"/>
    <property type="match status" value="1"/>
</dbReference>
<comment type="caution">
    <text evidence="15">The sequence shown here is derived from an EMBL/GenBank/DDBJ whole genome shotgun (WGS) entry which is preliminary data.</text>
</comment>
<keyword evidence="12" id="KW-0175">Coiled coil</keyword>
<dbReference type="SUPFAM" id="SSF158472">
    <property type="entry name" value="HAMP domain-like"/>
    <property type="match status" value="1"/>
</dbReference>
<keyword evidence="6" id="KW-0808">Transferase</keyword>
<evidence type="ECO:0000256" key="1">
    <source>
        <dbReference type="ARBA" id="ARBA00000085"/>
    </source>
</evidence>
<evidence type="ECO:0000313" key="15">
    <source>
        <dbReference type="EMBL" id="MBB6673964.1"/>
    </source>
</evidence>
<dbReference type="CDD" id="cd00082">
    <property type="entry name" value="HisKA"/>
    <property type="match status" value="1"/>
</dbReference>
<dbReference type="InterPro" id="IPR003661">
    <property type="entry name" value="HisK_dim/P_dom"/>
</dbReference>
<evidence type="ECO:0000256" key="12">
    <source>
        <dbReference type="SAM" id="Coils"/>
    </source>
</evidence>
<keyword evidence="10" id="KW-0902">Two-component regulatory system</keyword>
<name>A0A7X0RUK4_9BACL</name>
<keyword evidence="5" id="KW-0597">Phosphoprotein</keyword>
<dbReference type="InterPro" id="IPR003594">
    <property type="entry name" value="HATPase_dom"/>
</dbReference>
<dbReference type="InterPro" id="IPR003660">
    <property type="entry name" value="HAMP_dom"/>
</dbReference>
<dbReference type="Pfam" id="PF00672">
    <property type="entry name" value="HAMP"/>
    <property type="match status" value="1"/>
</dbReference>
<feature type="coiled-coil region" evidence="12">
    <location>
        <begin position="195"/>
        <end position="222"/>
    </location>
</feature>
<dbReference type="EMBL" id="JACJVP010000042">
    <property type="protein sequence ID" value="MBB6673964.1"/>
    <property type="molecule type" value="Genomic_DNA"/>
</dbReference>
<evidence type="ECO:0000256" key="11">
    <source>
        <dbReference type="ARBA" id="ARBA00023136"/>
    </source>
</evidence>
<dbReference type="GO" id="GO:0004721">
    <property type="term" value="F:phosphoprotein phosphatase activity"/>
    <property type="evidence" value="ECO:0007669"/>
    <property type="project" value="TreeGrafter"/>
</dbReference>
<dbReference type="PROSITE" id="PS50109">
    <property type="entry name" value="HIS_KIN"/>
    <property type="match status" value="1"/>
</dbReference>